<dbReference type="InterPro" id="IPR011990">
    <property type="entry name" value="TPR-like_helical_dom_sf"/>
</dbReference>
<feature type="region of interest" description="Disordered" evidence="1">
    <location>
        <begin position="224"/>
        <end position="251"/>
    </location>
</feature>
<evidence type="ECO:0008006" key="6">
    <source>
        <dbReference type="Google" id="ProtNLM"/>
    </source>
</evidence>
<dbReference type="InterPro" id="IPR019458">
    <property type="entry name" value="Est1-like_N"/>
</dbReference>
<feature type="compositionally biased region" description="Polar residues" evidence="1">
    <location>
        <begin position="737"/>
        <end position="765"/>
    </location>
</feature>
<dbReference type="Gene3D" id="1.25.40.10">
    <property type="entry name" value="Tetratricopeptide repeat domain"/>
    <property type="match status" value="1"/>
</dbReference>
<keyword evidence="5" id="KW-1185">Reference proteome</keyword>
<dbReference type="OrthoDB" id="69928at2759"/>
<feature type="region of interest" description="Disordered" evidence="1">
    <location>
        <begin position="640"/>
        <end position="660"/>
    </location>
</feature>
<evidence type="ECO:0000313" key="5">
    <source>
        <dbReference type="Proteomes" id="UP000290288"/>
    </source>
</evidence>
<dbReference type="Proteomes" id="UP000290288">
    <property type="component" value="Unassembled WGS sequence"/>
</dbReference>
<feature type="compositionally biased region" description="Low complexity" evidence="1">
    <location>
        <begin position="97"/>
        <end position="109"/>
    </location>
</feature>
<reference evidence="4 5" key="1">
    <citation type="submission" date="2019-01" db="EMBL/GenBank/DDBJ databases">
        <title>Draft genome sequence of Psathyrella aberdarensis IHI B618.</title>
        <authorList>
            <person name="Buettner E."/>
            <person name="Kellner H."/>
        </authorList>
    </citation>
    <scope>NUCLEOTIDE SEQUENCE [LARGE SCALE GENOMIC DNA]</scope>
    <source>
        <strain evidence="4 5">IHI B618</strain>
    </source>
</reference>
<dbReference type="AlphaFoldDB" id="A0A4Q2DQ63"/>
<dbReference type="PANTHER" id="PTHR15696:SF36">
    <property type="entry name" value="NONSENSE-MEDIATED MRNA DECAY FACTOR"/>
    <property type="match status" value="1"/>
</dbReference>
<evidence type="ECO:0000256" key="1">
    <source>
        <dbReference type="SAM" id="MobiDB-lite"/>
    </source>
</evidence>
<accession>A0A4Q2DQ63</accession>
<evidence type="ECO:0000313" key="4">
    <source>
        <dbReference type="EMBL" id="RXW22259.1"/>
    </source>
</evidence>
<evidence type="ECO:0000259" key="2">
    <source>
        <dbReference type="Pfam" id="PF10373"/>
    </source>
</evidence>
<sequence length="860" mass="97075">MSEDSTTIAREAKSIHQSLKELLKTKEPYDRDVEFQRKNLRKRYLNLLLLHPYANDTKDVETSLWMQTSYAFIASYRHRISIIDRAIQGNARQSAEQQQTKQQQNQKQNAHGPVEYRKLLQRFRQFLAEEEKFWIQLVLRMYRSFDLKEAEPALTLLGLITDANGAANGAKATGAHNIFPQESSSALTPGTEAEKESRLSIMNKAFIYLGDFARYKELYNEAGGRPRAGQEAGAPARRGKIRKKGTSGIDTVPMARNYDRAQQRYEQARLLLPSDGNASHQLAIVASYVPDRLGSLTHYYRALCVKHPFEPAAENMATHMTKTLQIWNRQRQERERMLASTPVTIANQVDIFKNRVVVLHALWRNPIDKEVKEQERRVYEEFHRLVGARDLSTDTICNVIILSQGALYKHRMIRDSNSASSRHEAPRTPGADILLEWRLFGHLLDMHIALLEVGKHELKELPSMDNVDNDPAQRITATFRRILPPLRIASKWLRSNLTYAMQDPEFKAYQQKEKSKRVKTPQKGKGKISGHSHHTVRFWNRYTQFMTSLANAFPGDRLLPLSDPLEEDIDMRGFLPLKKAVGESSLTDSRTSGRVPNEEQLMRISDLLADARAMIEMDNSPITYEAGVFKLKESVLEPRLSRHRSNGPNAPEDAPHAPPAQEQTIMEAIRDSKADEPPNDDDARTEGTDEIVNEVFKVGLDQFEDDEEDDEIVWNPKATSPPISPGLQATPIVPMKSLTSPLGHSSALTSPARSSLSPKQATKTPIGSPRASAVPVTAQDLLINAMNVGRKPSATLVSTVDSPRIKPTLLFGSELAPNSIWSASHDEQPLKFAAVRRIPMLRFPEASLKTPMQGYQCRTD</sequence>
<comment type="caution">
    <text evidence="4">The sequence shown here is derived from an EMBL/GenBank/DDBJ whole genome shotgun (WGS) entry which is preliminary data.</text>
</comment>
<dbReference type="SUPFAM" id="SSF48452">
    <property type="entry name" value="TPR-like"/>
    <property type="match status" value="1"/>
</dbReference>
<feature type="region of interest" description="Disordered" evidence="1">
    <location>
        <begin position="737"/>
        <end position="772"/>
    </location>
</feature>
<dbReference type="Pfam" id="PF10373">
    <property type="entry name" value="EST1_DNA_bind"/>
    <property type="match status" value="1"/>
</dbReference>
<feature type="region of interest" description="Disordered" evidence="1">
    <location>
        <begin position="91"/>
        <end position="111"/>
    </location>
</feature>
<organism evidence="4 5">
    <name type="scientific">Candolleomyces aberdarensis</name>
    <dbReference type="NCBI Taxonomy" id="2316362"/>
    <lineage>
        <taxon>Eukaryota</taxon>
        <taxon>Fungi</taxon>
        <taxon>Dikarya</taxon>
        <taxon>Basidiomycota</taxon>
        <taxon>Agaricomycotina</taxon>
        <taxon>Agaricomycetes</taxon>
        <taxon>Agaricomycetidae</taxon>
        <taxon>Agaricales</taxon>
        <taxon>Agaricineae</taxon>
        <taxon>Psathyrellaceae</taxon>
        <taxon>Candolleomyces</taxon>
    </lineage>
</organism>
<dbReference type="EMBL" id="SDEE01000078">
    <property type="protein sequence ID" value="RXW22259.1"/>
    <property type="molecule type" value="Genomic_DNA"/>
</dbReference>
<feature type="domain" description="DNA/RNA-binding" evidence="2">
    <location>
        <begin position="263"/>
        <end position="579"/>
    </location>
</feature>
<feature type="region of interest" description="Disordered" evidence="1">
    <location>
        <begin position="510"/>
        <end position="530"/>
    </location>
</feature>
<dbReference type="InterPro" id="IPR018834">
    <property type="entry name" value="DNA/RNA-bd_Est1-type"/>
</dbReference>
<dbReference type="InterPro" id="IPR045153">
    <property type="entry name" value="Est1/Ebs1-like"/>
</dbReference>
<protein>
    <recommendedName>
        <fullName evidence="6">Protein SMG7</fullName>
    </recommendedName>
</protein>
<dbReference type="Pfam" id="PF10374">
    <property type="entry name" value="EST1"/>
    <property type="match status" value="1"/>
</dbReference>
<proteinExistence type="predicted"/>
<dbReference type="PANTHER" id="PTHR15696">
    <property type="entry name" value="SMG-7 SUPPRESSOR WITH MORPHOLOGICAL EFFECT ON GENITALIA PROTEIN 7"/>
    <property type="match status" value="1"/>
</dbReference>
<feature type="compositionally biased region" description="Basic residues" evidence="1">
    <location>
        <begin position="514"/>
        <end position="530"/>
    </location>
</feature>
<feature type="domain" description="Telomerase activating protein Est1-like N-terminal" evidence="3">
    <location>
        <begin position="59"/>
        <end position="220"/>
    </location>
</feature>
<gene>
    <name evidence="4" type="ORF">EST38_g3607</name>
</gene>
<name>A0A4Q2DQ63_9AGAR</name>
<evidence type="ECO:0000259" key="3">
    <source>
        <dbReference type="Pfam" id="PF10374"/>
    </source>
</evidence>
<dbReference type="STRING" id="2316362.A0A4Q2DQ63"/>